<gene>
    <name evidence="5" type="ORF">SLEP1_g34449</name>
</gene>
<evidence type="ECO:0000256" key="3">
    <source>
        <dbReference type="ARBA" id="ARBA00023242"/>
    </source>
</evidence>
<name>A0AAV5KJY3_9ROSI</name>
<dbReference type="Gene3D" id="3.30.110.20">
    <property type="entry name" value="Alba-like domain"/>
    <property type="match status" value="1"/>
</dbReference>
<protein>
    <recommendedName>
        <fullName evidence="4">DNA/RNA-binding protein Alba-like domain-containing protein</fullName>
    </recommendedName>
</protein>
<dbReference type="PANTHER" id="PTHR13516:SF3">
    <property type="entry name" value="ALBA DNA_RNA-BINDING PROTEIN"/>
    <property type="match status" value="1"/>
</dbReference>
<dbReference type="InterPro" id="IPR002775">
    <property type="entry name" value="DNA/RNA-bd_Alba-like"/>
</dbReference>
<evidence type="ECO:0000256" key="2">
    <source>
        <dbReference type="ARBA" id="ARBA00008018"/>
    </source>
</evidence>
<dbReference type="InterPro" id="IPR036882">
    <property type="entry name" value="Alba-like_dom_sf"/>
</dbReference>
<dbReference type="Proteomes" id="UP001054252">
    <property type="component" value="Unassembled WGS sequence"/>
</dbReference>
<feature type="domain" description="DNA/RNA-binding protein Alba-like" evidence="4">
    <location>
        <begin position="2"/>
        <end position="33"/>
    </location>
</feature>
<dbReference type="AlphaFoldDB" id="A0AAV5KJY3"/>
<dbReference type="InterPro" id="IPR051958">
    <property type="entry name" value="Alba-like_NAB"/>
</dbReference>
<keyword evidence="6" id="KW-1185">Reference proteome</keyword>
<keyword evidence="3" id="KW-0539">Nucleus</keyword>
<evidence type="ECO:0000313" key="5">
    <source>
        <dbReference type="EMBL" id="GKV24909.1"/>
    </source>
</evidence>
<dbReference type="GO" id="GO:0003723">
    <property type="term" value="F:RNA binding"/>
    <property type="evidence" value="ECO:0007669"/>
    <property type="project" value="TreeGrafter"/>
</dbReference>
<evidence type="ECO:0000256" key="1">
    <source>
        <dbReference type="ARBA" id="ARBA00004123"/>
    </source>
</evidence>
<dbReference type="SUPFAM" id="SSF82704">
    <property type="entry name" value="AlbA-like"/>
    <property type="match status" value="1"/>
</dbReference>
<comment type="caution">
    <text evidence="5">The sequence shown here is derived from an EMBL/GenBank/DDBJ whole genome shotgun (WGS) entry which is preliminary data.</text>
</comment>
<accession>A0AAV5KJY3</accession>
<sequence length="49" mass="5449">MKAMGQAISKTVAIAEIIKKRMPRLHQDTAISSVSIIDVWEPIEEGVEK</sequence>
<dbReference type="GO" id="GO:0005634">
    <property type="term" value="C:nucleus"/>
    <property type="evidence" value="ECO:0007669"/>
    <property type="project" value="UniProtKB-SubCell"/>
</dbReference>
<dbReference type="Pfam" id="PF01918">
    <property type="entry name" value="Alba"/>
    <property type="match status" value="1"/>
</dbReference>
<comment type="similarity">
    <text evidence="2">Belongs to the histone-like Alba family.</text>
</comment>
<evidence type="ECO:0000259" key="4">
    <source>
        <dbReference type="Pfam" id="PF01918"/>
    </source>
</evidence>
<evidence type="ECO:0000313" key="6">
    <source>
        <dbReference type="Proteomes" id="UP001054252"/>
    </source>
</evidence>
<proteinExistence type="inferred from homology"/>
<dbReference type="PANTHER" id="PTHR13516">
    <property type="entry name" value="RIBONUCLEASE P SUBUNIT P25"/>
    <property type="match status" value="1"/>
</dbReference>
<reference evidence="5 6" key="1">
    <citation type="journal article" date="2021" name="Commun. Biol.">
        <title>The genome of Shorea leprosula (Dipterocarpaceae) highlights the ecological relevance of drought in aseasonal tropical rainforests.</title>
        <authorList>
            <person name="Ng K.K.S."/>
            <person name="Kobayashi M.J."/>
            <person name="Fawcett J.A."/>
            <person name="Hatakeyama M."/>
            <person name="Paape T."/>
            <person name="Ng C.H."/>
            <person name="Ang C.C."/>
            <person name="Tnah L.H."/>
            <person name="Lee C.T."/>
            <person name="Nishiyama T."/>
            <person name="Sese J."/>
            <person name="O'Brien M.J."/>
            <person name="Copetti D."/>
            <person name="Mohd Noor M.I."/>
            <person name="Ong R.C."/>
            <person name="Putra M."/>
            <person name="Sireger I.Z."/>
            <person name="Indrioko S."/>
            <person name="Kosugi Y."/>
            <person name="Izuno A."/>
            <person name="Isagi Y."/>
            <person name="Lee S.L."/>
            <person name="Shimizu K.K."/>
        </authorList>
    </citation>
    <scope>NUCLEOTIDE SEQUENCE [LARGE SCALE GENOMIC DNA]</scope>
    <source>
        <strain evidence="5">214</strain>
    </source>
</reference>
<comment type="subcellular location">
    <subcellularLocation>
        <location evidence="1">Nucleus</location>
    </subcellularLocation>
</comment>
<dbReference type="EMBL" id="BPVZ01000067">
    <property type="protein sequence ID" value="GKV24909.1"/>
    <property type="molecule type" value="Genomic_DNA"/>
</dbReference>
<organism evidence="5 6">
    <name type="scientific">Rubroshorea leprosula</name>
    <dbReference type="NCBI Taxonomy" id="152421"/>
    <lineage>
        <taxon>Eukaryota</taxon>
        <taxon>Viridiplantae</taxon>
        <taxon>Streptophyta</taxon>
        <taxon>Embryophyta</taxon>
        <taxon>Tracheophyta</taxon>
        <taxon>Spermatophyta</taxon>
        <taxon>Magnoliopsida</taxon>
        <taxon>eudicotyledons</taxon>
        <taxon>Gunneridae</taxon>
        <taxon>Pentapetalae</taxon>
        <taxon>rosids</taxon>
        <taxon>malvids</taxon>
        <taxon>Malvales</taxon>
        <taxon>Dipterocarpaceae</taxon>
        <taxon>Rubroshorea</taxon>
    </lineage>
</organism>